<evidence type="ECO:0000313" key="6">
    <source>
        <dbReference type="RefSeq" id="XP_027250156.1"/>
    </source>
</evidence>
<dbReference type="GO" id="GO:0005634">
    <property type="term" value="C:nucleus"/>
    <property type="evidence" value="ECO:0007669"/>
    <property type="project" value="UniProtKB-SubCell"/>
</dbReference>
<feature type="region of interest" description="Disordered" evidence="4">
    <location>
        <begin position="298"/>
        <end position="383"/>
    </location>
</feature>
<comment type="similarity">
    <text evidence="2">Belongs to the RRP1 family.</text>
</comment>
<dbReference type="CTD" id="8568"/>
<dbReference type="RefSeq" id="XP_027241743.1">
    <property type="nucleotide sequence ID" value="XM_027385942.2"/>
</dbReference>
<feature type="compositionally biased region" description="Basic and acidic residues" evidence="4">
    <location>
        <begin position="217"/>
        <end position="228"/>
    </location>
</feature>
<dbReference type="AlphaFoldDB" id="A0A9J7F7Q4"/>
<proteinExistence type="inferred from homology"/>
<accession>A0A9J7F7Q4</accession>
<protein>
    <submittedName>
        <fullName evidence="6">Ribosomal RNA processing protein 1 homolog A isoform X2</fullName>
    </submittedName>
</protein>
<feature type="region of interest" description="Disordered" evidence="4">
    <location>
        <begin position="181"/>
        <end position="230"/>
    </location>
</feature>
<sequence length="383" mass="42617">MERAVLLHVDAGQAPTAGRSRKDHFPAHPCFSDYRDTAPVPSGILADHDPRVGGHRPTAPGQVLYAHEVGAARVTEGRENPRMGRKIEQLLELLTTEILNPDSQAPNGVKSHFLEIFLEELTKVGAAELTADQNMQFIDPFCQIAARTKDSLVLHKITRSIFETIVEQAPLAIEDLMNELDSQSEEGEAASDGDEESSEDEQDLQDTPPRRLPAGSHRADPEADKEQMWDDEENTGPVLQFDYEAVANRLFKLASRQSTPSENRKRLYKVIQKLRDLAEGTFPDDDVPEKACKKLLEGRRERKKKKKKCLPTLQPQNKKGGSETEASSADPSPGIKRKRSRRRNEKAGQRGPLGKRRKPGARAKGAGVQQLAGKRKRPLPTEK</sequence>
<dbReference type="Proteomes" id="UP001108280">
    <property type="component" value="Chromosome 1"/>
</dbReference>
<evidence type="ECO:0000256" key="1">
    <source>
        <dbReference type="ARBA" id="ARBA00004123"/>
    </source>
</evidence>
<dbReference type="RefSeq" id="XP_027250156.1">
    <property type="nucleotide sequence ID" value="XM_027394355.2"/>
</dbReference>
<dbReference type="PANTHER" id="PTHR13026:SF1">
    <property type="entry name" value="RIBOSOMAL RNA PROCESSING PROTEIN 1 HOMOLOG A"/>
    <property type="match status" value="1"/>
</dbReference>
<feature type="compositionally biased region" description="Polar residues" evidence="4">
    <location>
        <begin position="313"/>
        <end position="330"/>
    </location>
</feature>
<reference evidence="6" key="3">
    <citation type="submission" date="2025-08" db="UniProtKB">
        <authorList>
            <consortium name="RefSeq"/>
        </authorList>
    </citation>
    <scope>IDENTIFICATION</scope>
    <source>
        <strain evidence="6">17A/GY</strain>
        <tissue evidence="6">Liver</tissue>
    </source>
</reference>
<keyword evidence="5" id="KW-1185">Reference proteome</keyword>
<dbReference type="GO" id="GO:0006364">
    <property type="term" value="P:rRNA processing"/>
    <property type="evidence" value="ECO:0007669"/>
    <property type="project" value="InterPro"/>
</dbReference>
<reference evidence="5" key="2">
    <citation type="journal article" date="2020" name="Biotechnol. Bioeng.">
        <title>Chromosome-scale scaffolds for the Chinese hamster reference genome assembly to facilitate the study of the CHO epigenome.</title>
        <authorList>
            <person name="Hilliard W."/>
            <person name="MacDonald M."/>
            <person name="Lee K.H."/>
        </authorList>
    </citation>
    <scope>NUCLEOTIDE SEQUENCE [LARGE SCALE GENOMIC DNA]</scope>
    <source>
        <strain evidence="5">17A/GY</strain>
    </source>
</reference>
<reference evidence="5" key="1">
    <citation type="journal article" date="2018" name="Biotechnol. Bioeng.">
        <title>A reference genome of the Chinese hamster based on a hybrid assembly strategy.</title>
        <authorList>
            <person name="Rupp O."/>
            <person name="MacDonald M.L."/>
            <person name="Li S."/>
            <person name="Dhiman H."/>
            <person name="Polson S."/>
            <person name="Griep S."/>
            <person name="Heffner K."/>
            <person name="Hernandez I."/>
            <person name="Brinkrolf K."/>
            <person name="Jadhav V."/>
            <person name="Samoudi M."/>
            <person name="Hao H."/>
            <person name="Kingham B."/>
            <person name="Goesmann A."/>
            <person name="Betenbaugh M.J."/>
            <person name="Lewis N.E."/>
            <person name="Borth N."/>
            <person name="Lee K.H."/>
        </authorList>
    </citation>
    <scope>NUCLEOTIDE SEQUENCE [LARGE SCALE GENOMIC DNA]</scope>
    <source>
        <strain evidence="5">17A/GY</strain>
    </source>
</reference>
<evidence type="ECO:0000313" key="5">
    <source>
        <dbReference type="Proteomes" id="UP001108280"/>
    </source>
</evidence>
<evidence type="ECO:0000256" key="4">
    <source>
        <dbReference type="SAM" id="MobiDB-lite"/>
    </source>
</evidence>
<comment type="subcellular location">
    <subcellularLocation>
        <location evidence="1">Nucleus</location>
    </subcellularLocation>
</comment>
<name>A0A9J7F7Q4_CRIGR</name>
<dbReference type="PANTHER" id="PTHR13026">
    <property type="entry name" value="NNP-1 PROTEIN NOVEL NUCLEAR PROTEIN 1 NOP52"/>
    <property type="match status" value="1"/>
</dbReference>
<keyword evidence="3" id="KW-0539">Nucleus</keyword>
<feature type="compositionally biased region" description="Basic residues" evidence="4">
    <location>
        <begin position="373"/>
        <end position="383"/>
    </location>
</feature>
<feature type="region of interest" description="Disordered" evidence="4">
    <location>
        <begin position="9"/>
        <end position="28"/>
    </location>
</feature>
<evidence type="ECO:0000256" key="3">
    <source>
        <dbReference type="ARBA" id="ARBA00023242"/>
    </source>
</evidence>
<dbReference type="InterPro" id="IPR010301">
    <property type="entry name" value="RRP1"/>
</dbReference>
<gene>
    <name evidence="6" type="primary">Rrp1</name>
</gene>
<dbReference type="Pfam" id="PF05997">
    <property type="entry name" value="Nop52"/>
    <property type="match status" value="1"/>
</dbReference>
<organism evidence="5 6">
    <name type="scientific">Cricetulus griseus</name>
    <name type="common">Chinese hamster</name>
    <name type="synonym">Cricetulus barabensis griseus</name>
    <dbReference type="NCBI Taxonomy" id="10029"/>
    <lineage>
        <taxon>Eukaryota</taxon>
        <taxon>Metazoa</taxon>
        <taxon>Chordata</taxon>
        <taxon>Craniata</taxon>
        <taxon>Vertebrata</taxon>
        <taxon>Euteleostomi</taxon>
        <taxon>Mammalia</taxon>
        <taxon>Eutheria</taxon>
        <taxon>Euarchontoglires</taxon>
        <taxon>Glires</taxon>
        <taxon>Rodentia</taxon>
        <taxon>Myomorpha</taxon>
        <taxon>Muroidea</taxon>
        <taxon>Cricetidae</taxon>
        <taxon>Cricetinae</taxon>
        <taxon>Cricetulus</taxon>
    </lineage>
</organism>
<dbReference type="GeneID" id="100768977"/>
<feature type="compositionally biased region" description="Basic residues" evidence="4">
    <location>
        <begin position="335"/>
        <end position="344"/>
    </location>
</feature>
<evidence type="ECO:0000256" key="2">
    <source>
        <dbReference type="ARBA" id="ARBA00006374"/>
    </source>
</evidence>
<dbReference type="GO" id="GO:0030688">
    <property type="term" value="C:preribosome, small subunit precursor"/>
    <property type="evidence" value="ECO:0007669"/>
    <property type="project" value="InterPro"/>
</dbReference>
<feature type="compositionally biased region" description="Acidic residues" evidence="4">
    <location>
        <begin position="181"/>
        <end position="204"/>
    </location>
</feature>